<proteinExistence type="predicted"/>
<dbReference type="STRING" id="7574.A0A1S3IA42"/>
<accession>A0A1S3IA42</accession>
<protein>
    <submittedName>
        <fullName evidence="3">Uncharacterized protein LOC106162386</fullName>
    </submittedName>
</protein>
<dbReference type="AlphaFoldDB" id="A0A1S3IA42"/>
<dbReference type="InterPro" id="IPR036928">
    <property type="entry name" value="AS_sf"/>
</dbReference>
<dbReference type="GO" id="GO:0003824">
    <property type="term" value="F:catalytic activity"/>
    <property type="evidence" value="ECO:0007669"/>
    <property type="project" value="InterPro"/>
</dbReference>
<dbReference type="InParanoid" id="A0A1S3IA42"/>
<feature type="domain" description="Amidase" evidence="1">
    <location>
        <begin position="99"/>
        <end position="508"/>
    </location>
</feature>
<reference evidence="3" key="1">
    <citation type="submission" date="2025-08" db="UniProtKB">
        <authorList>
            <consortium name="RefSeq"/>
        </authorList>
    </citation>
    <scope>IDENTIFICATION</scope>
    <source>
        <tissue evidence="3">Gonads</tissue>
    </source>
</reference>
<dbReference type="InterPro" id="IPR000120">
    <property type="entry name" value="Amidase"/>
</dbReference>
<sequence length="521" mass="56187">MAETKASFGVPDGCAKAPAFHPPNIEQLRKIAGDLGLELTDEELTAYREHMLDLEEEYGILDELAEPTLPVKYPRTPGWRPKPEDNPFNGWYWRTDIQGAPSGKLAGKTLGIKDNTAVAGVPMMNGSRVLEGYMPEFDATVVTRILDAGGRILGKTAVEDLCISGSSFTSSKLPVLNPYDATLSTAGSSAGSAALVAGGQIDMALGGDQGGSIRLPAAWCGIVGLKPTWGLVPYTGISVIHPCIDHAGPMTRTVEDCALMLEVIAGYDDGLDPRQPPNIVMPEYSKLLTSDLTGMKVGVLREGFDKCESSVVDSTIRSAMDYFKAAGASVEDVSIPMHITGRNIAGPIIFEGCYETIVQGCAVAFGFPGFYPTTMQQATARGIRTHLNDVSHTLKMAALLGEYTKQRYNHIHYARAMNCARLLRKAYDDALANYDVLVMPTIQKLPQKLPAKGSSIKEKIEKSNETLSNTAQFDVTHHPALSINAGFADGLPVGLMIVGKHFDETTVLKAAYGFEKKRDEK</sequence>
<dbReference type="Pfam" id="PF01425">
    <property type="entry name" value="Amidase"/>
    <property type="match status" value="1"/>
</dbReference>
<dbReference type="GeneID" id="106162386"/>
<dbReference type="NCBIfam" id="NF005565">
    <property type="entry name" value="PRK07235.1"/>
    <property type="match status" value="1"/>
</dbReference>
<dbReference type="SUPFAM" id="SSF75304">
    <property type="entry name" value="Amidase signature (AS) enzymes"/>
    <property type="match status" value="1"/>
</dbReference>
<evidence type="ECO:0000313" key="2">
    <source>
        <dbReference type="Proteomes" id="UP000085678"/>
    </source>
</evidence>
<dbReference type="RefSeq" id="XP_013395130.1">
    <property type="nucleotide sequence ID" value="XM_013539676.1"/>
</dbReference>
<name>A0A1S3IA42_LINAN</name>
<dbReference type="PANTHER" id="PTHR11895">
    <property type="entry name" value="TRANSAMIDASE"/>
    <property type="match status" value="1"/>
</dbReference>
<dbReference type="PANTHER" id="PTHR11895:SF170">
    <property type="entry name" value="AMIDASE"/>
    <property type="match status" value="1"/>
</dbReference>
<evidence type="ECO:0000259" key="1">
    <source>
        <dbReference type="Pfam" id="PF01425"/>
    </source>
</evidence>
<evidence type="ECO:0000313" key="3">
    <source>
        <dbReference type="RefSeq" id="XP_013395130.1"/>
    </source>
</evidence>
<gene>
    <name evidence="3" type="primary">LOC106162386</name>
</gene>
<keyword evidence="2" id="KW-1185">Reference proteome</keyword>
<dbReference type="Gene3D" id="3.90.1300.10">
    <property type="entry name" value="Amidase signature (AS) domain"/>
    <property type="match status" value="1"/>
</dbReference>
<dbReference type="OrthoDB" id="421993at2759"/>
<dbReference type="Proteomes" id="UP000085678">
    <property type="component" value="Unplaced"/>
</dbReference>
<dbReference type="KEGG" id="lak:106162386"/>
<organism evidence="2 3">
    <name type="scientific">Lingula anatina</name>
    <name type="common">Brachiopod</name>
    <name type="synonym">Lingula unguis</name>
    <dbReference type="NCBI Taxonomy" id="7574"/>
    <lineage>
        <taxon>Eukaryota</taxon>
        <taxon>Metazoa</taxon>
        <taxon>Spiralia</taxon>
        <taxon>Lophotrochozoa</taxon>
        <taxon>Brachiopoda</taxon>
        <taxon>Linguliformea</taxon>
        <taxon>Lingulata</taxon>
        <taxon>Lingulida</taxon>
        <taxon>Linguloidea</taxon>
        <taxon>Lingulidae</taxon>
        <taxon>Lingula</taxon>
    </lineage>
</organism>
<dbReference type="InterPro" id="IPR023631">
    <property type="entry name" value="Amidase_dom"/>
</dbReference>